<dbReference type="GO" id="GO:0008502">
    <property type="term" value="F:melatonin receptor activity"/>
    <property type="evidence" value="ECO:0007669"/>
    <property type="project" value="InterPro"/>
</dbReference>
<evidence type="ECO:0000256" key="8">
    <source>
        <dbReference type="ARBA" id="ARBA00023170"/>
    </source>
</evidence>
<feature type="domain" description="G-protein coupled receptors family 1 profile" evidence="17">
    <location>
        <begin position="87"/>
        <end position="335"/>
    </location>
</feature>
<keyword evidence="5 15" id="KW-0297">G-protein coupled receptor</keyword>
<comment type="similarity">
    <text evidence="15">Belongs to the G-protein coupled receptor 1 family.</text>
</comment>
<evidence type="ECO:0000256" key="13">
    <source>
        <dbReference type="ARBA" id="ARBA00080727"/>
    </source>
</evidence>
<reference evidence="19" key="1">
    <citation type="submission" date="2025-08" db="UniProtKB">
        <authorList>
            <consortium name="RefSeq"/>
        </authorList>
    </citation>
    <scope>IDENTIFICATION</scope>
</reference>
<dbReference type="InterPro" id="IPR017452">
    <property type="entry name" value="GPCR_Rhodpsn_7TM"/>
</dbReference>
<evidence type="ECO:0000259" key="17">
    <source>
        <dbReference type="PROSITE" id="PS50262"/>
    </source>
</evidence>
<name>A0A3Q0DVS8_CARSF</name>
<evidence type="ECO:0000256" key="9">
    <source>
        <dbReference type="ARBA" id="ARBA00023224"/>
    </source>
</evidence>
<evidence type="ECO:0000256" key="15">
    <source>
        <dbReference type="RuleBase" id="RU000688"/>
    </source>
</evidence>
<dbReference type="CTD" id="9248"/>
<dbReference type="PRINTS" id="PR00237">
    <property type="entry name" value="GPCRRHODOPSN"/>
</dbReference>
<dbReference type="Proteomes" id="UP000189704">
    <property type="component" value="Unplaced"/>
</dbReference>
<evidence type="ECO:0000256" key="16">
    <source>
        <dbReference type="SAM" id="Phobius"/>
    </source>
</evidence>
<dbReference type="InterPro" id="IPR000025">
    <property type="entry name" value="Melatonin_rcpt"/>
</dbReference>
<dbReference type="PRINTS" id="PR01151">
    <property type="entry name" value="MELATONIN1XR"/>
</dbReference>
<protein>
    <recommendedName>
        <fullName evidence="12">Melatonin-related receptor</fullName>
    </recommendedName>
    <alternativeName>
        <fullName evidence="14">G protein-coupled receptor 50</fullName>
    </alternativeName>
    <alternativeName>
        <fullName evidence="13">H9</fullName>
    </alternativeName>
</protein>
<evidence type="ECO:0000256" key="5">
    <source>
        <dbReference type="ARBA" id="ARBA00023040"/>
    </source>
</evidence>
<gene>
    <name evidence="19" type="primary">GPR50</name>
</gene>
<keyword evidence="8 15" id="KW-0675">Receptor</keyword>
<feature type="transmembrane region" description="Helical" evidence="16">
    <location>
        <begin position="187"/>
        <end position="210"/>
    </location>
</feature>
<dbReference type="GO" id="GO:0005886">
    <property type="term" value="C:plasma membrane"/>
    <property type="evidence" value="ECO:0007669"/>
    <property type="project" value="UniProtKB-SubCell"/>
</dbReference>
<proteinExistence type="inferred from homology"/>
<evidence type="ECO:0000313" key="18">
    <source>
        <dbReference type="Proteomes" id="UP000189704"/>
    </source>
</evidence>
<keyword evidence="4 16" id="KW-1133">Transmembrane helix</keyword>
<dbReference type="AlphaFoldDB" id="A0A3Q0DVS8"/>
<dbReference type="GeneID" id="103256187"/>
<evidence type="ECO:0000256" key="12">
    <source>
        <dbReference type="ARBA" id="ARBA00074901"/>
    </source>
</evidence>
<dbReference type="RefSeq" id="XP_021566125.1">
    <property type="nucleotide sequence ID" value="XM_021710450.1"/>
</dbReference>
<feature type="transmembrane region" description="Helical" evidence="16">
    <location>
        <begin position="145"/>
        <end position="166"/>
    </location>
</feature>
<keyword evidence="3 15" id="KW-0812">Transmembrane</keyword>
<evidence type="ECO:0000256" key="10">
    <source>
        <dbReference type="ARBA" id="ARBA00057188"/>
    </source>
</evidence>
<dbReference type="KEGG" id="csyr:103256187"/>
<dbReference type="PROSITE" id="PS00237">
    <property type="entry name" value="G_PROTEIN_RECEP_F1_1"/>
    <property type="match status" value="1"/>
</dbReference>
<keyword evidence="9 15" id="KW-0807">Transducer</keyword>
<feature type="transmembrane region" description="Helical" evidence="16">
    <location>
        <begin position="277"/>
        <end position="303"/>
    </location>
</feature>
<dbReference type="InterPro" id="IPR002280">
    <property type="entry name" value="Mel_rcpt_1X"/>
</dbReference>
<dbReference type="InterPro" id="IPR000276">
    <property type="entry name" value="GPCR_Rhodpsn"/>
</dbReference>
<evidence type="ECO:0000256" key="14">
    <source>
        <dbReference type="ARBA" id="ARBA00082429"/>
    </source>
</evidence>
<accession>A0A3Q0DVS8</accession>
<evidence type="ECO:0000256" key="2">
    <source>
        <dbReference type="ARBA" id="ARBA00022475"/>
    </source>
</evidence>
<dbReference type="PANTHER" id="PTHR24228:SF56">
    <property type="entry name" value="MELATONIN-RELATED RECEPTOR"/>
    <property type="match status" value="1"/>
</dbReference>
<dbReference type="PRINTS" id="PR00857">
    <property type="entry name" value="MELATONINR"/>
</dbReference>
<evidence type="ECO:0000256" key="7">
    <source>
        <dbReference type="ARBA" id="ARBA00023157"/>
    </source>
</evidence>
<sequence length="589" mass="65663">MTPRGGFAQKRGSHEFSELLETDQVLAVSECAGEFLTDSRRTMEPTSAAPGTFSCFACLLPQHDYPPAVVTFMFSSIITGMVADLVSNFMVILAVKRNKKLQHSGNVFVVSLCVADLLVAIYPYPLMLHTVSMGGLDMRQLQCQIVGIITLMSMVGSVFNILVMAFNRYCYICHNIYYKQIFTARNTALFMIATWVATILAILPNVYYGIVKYEPHAYTCVFDYTKSRVFNLTMVSVHFILPLLTVSFFYWRIWKKVLAVQNQVEQDPDQLASARNFLNMFVVFLLFAVCWCPLNTLTVLGTVGPKEMASTIPNWLYLVAYLLAHLNSCANALIYGFFDENFRQEYRTIYHVIRHPLLYFSGVISDYYDTPEDPGPPPILAHVGAREDAIEDILDEACKPDFGQDHSLALALPAIEEIPVVIHDVPLPGDAAAGHLDEAPVIPRSPFRLASPACRSVRRLVSRHFRAEYFHFSPASVHLRGDFVYFQAESVYFRSVSCHIQSVSGRVSAGSYSKFIFNAATSRRRRRSGTFGLPAPPSRSAAGLLELVASQLQSAADADFPGPAELEAAASNYQDVAIDVEDDFEETSV</sequence>
<evidence type="ECO:0000256" key="1">
    <source>
        <dbReference type="ARBA" id="ARBA00004651"/>
    </source>
</evidence>
<dbReference type="PANTHER" id="PTHR24228">
    <property type="entry name" value="B2 BRADYKININ RECEPTOR/ANGIOTENSIN II RECEPTOR"/>
    <property type="match status" value="1"/>
</dbReference>
<evidence type="ECO:0000256" key="3">
    <source>
        <dbReference type="ARBA" id="ARBA00022692"/>
    </source>
</evidence>
<dbReference type="PROSITE" id="PS50262">
    <property type="entry name" value="G_PROTEIN_RECEP_F1_2"/>
    <property type="match status" value="1"/>
</dbReference>
<feature type="transmembrane region" description="Helical" evidence="16">
    <location>
        <begin position="69"/>
        <end position="95"/>
    </location>
</feature>
<feature type="transmembrane region" description="Helical" evidence="16">
    <location>
        <begin position="230"/>
        <end position="251"/>
    </location>
</feature>
<evidence type="ECO:0000256" key="4">
    <source>
        <dbReference type="ARBA" id="ARBA00022989"/>
    </source>
</evidence>
<keyword evidence="6 16" id="KW-0472">Membrane</keyword>
<organism evidence="18 19">
    <name type="scientific">Carlito syrichta</name>
    <name type="common">Philippine tarsier</name>
    <name type="synonym">Tarsius syrichta</name>
    <dbReference type="NCBI Taxonomy" id="1868482"/>
    <lineage>
        <taxon>Eukaryota</taxon>
        <taxon>Metazoa</taxon>
        <taxon>Chordata</taxon>
        <taxon>Craniata</taxon>
        <taxon>Vertebrata</taxon>
        <taxon>Euteleostomi</taxon>
        <taxon>Mammalia</taxon>
        <taxon>Eutheria</taxon>
        <taxon>Euarchontoglires</taxon>
        <taxon>Primates</taxon>
        <taxon>Haplorrhini</taxon>
        <taxon>Tarsiiformes</taxon>
        <taxon>Tarsiidae</taxon>
        <taxon>Carlito</taxon>
    </lineage>
</organism>
<comment type="subunit">
    <text evidence="11">Homodimer, and heterodimer with MTNR1A and MTNR1B. Interacts with KAT5. Interacts with RTN4 isoform A/NOGO-A. Interacts with TGFBR1.</text>
</comment>
<evidence type="ECO:0000313" key="19">
    <source>
        <dbReference type="RefSeq" id="XP_021566125.1"/>
    </source>
</evidence>
<dbReference type="FunFam" id="1.20.1070.10:FF:000172">
    <property type="entry name" value="G protein-coupled receptor 50"/>
    <property type="match status" value="1"/>
</dbReference>
<feature type="transmembrane region" description="Helical" evidence="16">
    <location>
        <begin position="315"/>
        <end position="338"/>
    </location>
</feature>
<dbReference type="Gene3D" id="1.20.1070.10">
    <property type="entry name" value="Rhodopsin 7-helix transmembrane proteins"/>
    <property type="match status" value="1"/>
</dbReference>
<keyword evidence="2" id="KW-1003">Cell membrane</keyword>
<comment type="function">
    <text evidence="10">G protein-coupled receptor that plays a role in numerous physiological processes including regulation of energy metabolism, neurite outgrowth or cell migration. Promotes self-renewal and neuronal differentiation of neural progenitor cells through activation of the NOTCH and WNT/beta-catenin signaling pathways. Modulates the KAT5-dependent glucocorticoid receptor signaling by modulating KAT5 subcellular compartmentalisation. Also plays a role in the activation TGFBR1 in the absence of TGFBR2 by interfering with FKBP1A binding to TGFBR1, leading to induction of both canonical and non-canonical SMAD signaling pathways resulting in inhibition of proliferation or promotion of migration.</text>
</comment>
<evidence type="ECO:0000256" key="6">
    <source>
        <dbReference type="ARBA" id="ARBA00023136"/>
    </source>
</evidence>
<dbReference type="SUPFAM" id="SSF81321">
    <property type="entry name" value="Family A G protein-coupled receptor-like"/>
    <property type="match status" value="1"/>
</dbReference>
<dbReference type="Pfam" id="PF00001">
    <property type="entry name" value="7tm_1"/>
    <property type="match status" value="1"/>
</dbReference>
<evidence type="ECO:0000256" key="11">
    <source>
        <dbReference type="ARBA" id="ARBA00064478"/>
    </source>
</evidence>
<dbReference type="OrthoDB" id="10044919at2759"/>
<keyword evidence="18" id="KW-1185">Reference proteome</keyword>
<dbReference type="SMART" id="SM01381">
    <property type="entry name" value="7TM_GPCR_Srsx"/>
    <property type="match status" value="1"/>
</dbReference>
<feature type="transmembrane region" description="Helical" evidence="16">
    <location>
        <begin position="107"/>
        <end position="125"/>
    </location>
</feature>
<keyword evidence="7" id="KW-1015">Disulfide bond</keyword>
<comment type="subcellular location">
    <subcellularLocation>
        <location evidence="1">Cell membrane</location>
        <topology evidence="1">Multi-pass membrane protein</topology>
    </subcellularLocation>
</comment>